<dbReference type="EMBL" id="EQ962661">
    <property type="protein sequence ID" value="EED11871.1"/>
    <property type="molecule type" value="Genomic_DNA"/>
</dbReference>
<evidence type="ECO:0000313" key="1">
    <source>
        <dbReference type="EMBL" id="EED11871.1"/>
    </source>
</evidence>
<reference evidence="2" key="1">
    <citation type="journal article" date="2015" name="Genome Announc.">
        <title>Genome sequence of the AIDS-associated pathogen Penicillium marneffei (ATCC18224) and its near taxonomic relative Talaromyces stipitatus (ATCC10500).</title>
        <authorList>
            <person name="Nierman W.C."/>
            <person name="Fedorova-Abrams N.D."/>
            <person name="Andrianopoulos A."/>
        </authorList>
    </citation>
    <scope>NUCLEOTIDE SEQUENCE [LARGE SCALE GENOMIC DNA]</scope>
    <source>
        <strain evidence="2">ATCC 10500 / CBS 375.48 / QM 6759 / NRRL 1006</strain>
    </source>
</reference>
<dbReference type="VEuPathDB" id="FungiDB:TSTA_110510"/>
<dbReference type="RefSeq" id="XP_002488627.1">
    <property type="nucleotide sequence ID" value="XM_002488582.1"/>
</dbReference>
<dbReference type="Proteomes" id="UP000001745">
    <property type="component" value="Unassembled WGS sequence"/>
</dbReference>
<name>B8MUV1_TALSN</name>
<dbReference type="GeneID" id="8107283"/>
<dbReference type="AlphaFoldDB" id="B8MUV1"/>
<dbReference type="STRING" id="441959.B8MUV1"/>
<accession>B8MUV1</accession>
<gene>
    <name evidence="1" type="ORF">TSTA_110510</name>
</gene>
<dbReference type="eggNOG" id="ENOG502SWIS">
    <property type="taxonomic scope" value="Eukaryota"/>
</dbReference>
<sequence length="277" mass="31766">MATFVPITREEVRRWDPVVYLRRAFADPKSLLHAMAFTGTLISGSRALEYFVKDMTTPESDWDFYASGNAACINTISAYLESIGVMWGDHSDIEDSEDRDDYGYSQKFTVKRGRLHQQASGGTDYVKVQLIWTRGAGCLYYSMTITKQSYHWTANDARTKAVDKYKARGVFYINYPAGPVDRPEGDPFFVPFDQYVGHINDEFTEYSRKQLANVRWEVRRCECDSIGTSPLPERCEQTWFYLLGNAFAEYLRATAPPLLDDAVNESIVEELKQRLVI</sequence>
<proteinExistence type="predicted"/>
<evidence type="ECO:0000313" key="2">
    <source>
        <dbReference type="Proteomes" id="UP000001745"/>
    </source>
</evidence>
<dbReference type="HOGENOM" id="CLU_1005352_0_0_1"/>
<protein>
    <submittedName>
        <fullName evidence="1">Uncharacterized protein</fullName>
    </submittedName>
</protein>
<organism evidence="1 2">
    <name type="scientific">Talaromyces stipitatus (strain ATCC 10500 / CBS 375.48 / QM 6759 / NRRL 1006)</name>
    <name type="common">Penicillium stipitatum</name>
    <dbReference type="NCBI Taxonomy" id="441959"/>
    <lineage>
        <taxon>Eukaryota</taxon>
        <taxon>Fungi</taxon>
        <taxon>Dikarya</taxon>
        <taxon>Ascomycota</taxon>
        <taxon>Pezizomycotina</taxon>
        <taxon>Eurotiomycetes</taxon>
        <taxon>Eurotiomycetidae</taxon>
        <taxon>Eurotiales</taxon>
        <taxon>Trichocomaceae</taxon>
        <taxon>Talaromyces</taxon>
        <taxon>Talaromyces sect. Talaromyces</taxon>
    </lineage>
</organism>
<dbReference type="InParanoid" id="B8MUV1"/>
<dbReference type="OrthoDB" id="4883757at2759"/>
<keyword evidence="2" id="KW-1185">Reference proteome</keyword>